<keyword evidence="1" id="KW-0472">Membrane</keyword>
<protein>
    <submittedName>
        <fullName evidence="2">Uncharacterized protein</fullName>
    </submittedName>
</protein>
<dbReference type="RefSeq" id="WP_210680842.1">
    <property type="nucleotide sequence ID" value="NZ_JAGMWN010000002.1"/>
</dbReference>
<evidence type="ECO:0000313" key="3">
    <source>
        <dbReference type="Proteomes" id="UP000672602"/>
    </source>
</evidence>
<proteinExistence type="predicted"/>
<dbReference type="AlphaFoldDB" id="A0A8J7V007"/>
<organism evidence="2 3">
    <name type="scientific">Marivibrio halodurans</name>
    <dbReference type="NCBI Taxonomy" id="2039722"/>
    <lineage>
        <taxon>Bacteria</taxon>
        <taxon>Pseudomonadati</taxon>
        <taxon>Pseudomonadota</taxon>
        <taxon>Alphaproteobacteria</taxon>
        <taxon>Rhodospirillales</taxon>
        <taxon>Rhodospirillaceae</taxon>
        <taxon>Marivibrio</taxon>
    </lineage>
</organism>
<keyword evidence="3" id="KW-1185">Reference proteome</keyword>
<name>A0A8J7V007_9PROT</name>
<evidence type="ECO:0000313" key="2">
    <source>
        <dbReference type="EMBL" id="MBP5856246.1"/>
    </source>
</evidence>
<gene>
    <name evidence="2" type="ORF">KAJ83_04440</name>
</gene>
<dbReference type="EMBL" id="JAGMWN010000002">
    <property type="protein sequence ID" value="MBP5856246.1"/>
    <property type="molecule type" value="Genomic_DNA"/>
</dbReference>
<keyword evidence="1" id="KW-0812">Transmembrane</keyword>
<reference evidence="2" key="1">
    <citation type="submission" date="2021-04" db="EMBL/GenBank/DDBJ databases">
        <authorList>
            <person name="Zhang D.-C."/>
        </authorList>
    </citation>
    <scope>NUCLEOTIDE SEQUENCE</scope>
    <source>
        <strain evidence="2">CGMCC 1.15697</strain>
    </source>
</reference>
<feature type="transmembrane region" description="Helical" evidence="1">
    <location>
        <begin position="12"/>
        <end position="29"/>
    </location>
</feature>
<comment type="caution">
    <text evidence="2">The sequence shown here is derived from an EMBL/GenBank/DDBJ whole genome shotgun (WGS) entry which is preliminary data.</text>
</comment>
<sequence>MSPSQKDSDNDPRPVLAIIAAIICGIAGYDVGQWGGAIAAAVIAFGGVYMLFAAIVIGIKLAIGGAIFLMLVVALKNRWDWLSSLFQ</sequence>
<feature type="transmembrane region" description="Helical" evidence="1">
    <location>
        <begin position="49"/>
        <end position="75"/>
    </location>
</feature>
<dbReference type="Proteomes" id="UP000672602">
    <property type="component" value="Unassembled WGS sequence"/>
</dbReference>
<keyword evidence="1" id="KW-1133">Transmembrane helix</keyword>
<evidence type="ECO:0000256" key="1">
    <source>
        <dbReference type="SAM" id="Phobius"/>
    </source>
</evidence>
<accession>A0A8J7V007</accession>